<proteinExistence type="predicted"/>
<accession>A0A9D4CXC2</accession>
<evidence type="ECO:0000256" key="1">
    <source>
        <dbReference type="SAM" id="MobiDB-lite"/>
    </source>
</evidence>
<name>A0A9D4CXC2_DREPO</name>
<reference evidence="2" key="2">
    <citation type="submission" date="2020-11" db="EMBL/GenBank/DDBJ databases">
        <authorList>
            <person name="McCartney M.A."/>
            <person name="Auch B."/>
            <person name="Kono T."/>
            <person name="Mallez S."/>
            <person name="Becker A."/>
            <person name="Gohl D.M."/>
            <person name="Silverstein K.A.T."/>
            <person name="Koren S."/>
            <person name="Bechman K.B."/>
            <person name="Herman A."/>
            <person name="Abrahante J.E."/>
            <person name="Garbe J."/>
        </authorList>
    </citation>
    <scope>NUCLEOTIDE SEQUENCE</scope>
    <source>
        <strain evidence="2">Duluth1</strain>
        <tissue evidence="2">Whole animal</tissue>
    </source>
</reference>
<evidence type="ECO:0000313" key="3">
    <source>
        <dbReference type="Proteomes" id="UP000828390"/>
    </source>
</evidence>
<keyword evidence="3" id="KW-1185">Reference proteome</keyword>
<comment type="caution">
    <text evidence="2">The sequence shown here is derived from an EMBL/GenBank/DDBJ whole genome shotgun (WGS) entry which is preliminary data.</text>
</comment>
<gene>
    <name evidence="2" type="ORF">DPMN_041655</name>
</gene>
<sequence>MESLYVCPHVFSGTSMESLHTCPHVFSCASMESLQGSTSGCRGSHSQETDRHSARSRGDAEEAQNRLPLPAEKHCE</sequence>
<evidence type="ECO:0000313" key="2">
    <source>
        <dbReference type="EMBL" id="KAH3735193.1"/>
    </source>
</evidence>
<feature type="compositionally biased region" description="Polar residues" evidence="1">
    <location>
        <begin position="34"/>
        <end position="44"/>
    </location>
</feature>
<protein>
    <submittedName>
        <fullName evidence="2">Uncharacterized protein</fullName>
    </submittedName>
</protein>
<feature type="compositionally biased region" description="Basic and acidic residues" evidence="1">
    <location>
        <begin position="45"/>
        <end position="64"/>
    </location>
</feature>
<organism evidence="2 3">
    <name type="scientific">Dreissena polymorpha</name>
    <name type="common">Zebra mussel</name>
    <name type="synonym">Mytilus polymorpha</name>
    <dbReference type="NCBI Taxonomy" id="45954"/>
    <lineage>
        <taxon>Eukaryota</taxon>
        <taxon>Metazoa</taxon>
        <taxon>Spiralia</taxon>
        <taxon>Lophotrochozoa</taxon>
        <taxon>Mollusca</taxon>
        <taxon>Bivalvia</taxon>
        <taxon>Autobranchia</taxon>
        <taxon>Heteroconchia</taxon>
        <taxon>Euheterodonta</taxon>
        <taxon>Imparidentia</taxon>
        <taxon>Neoheterodontei</taxon>
        <taxon>Myida</taxon>
        <taxon>Dreissenoidea</taxon>
        <taxon>Dreissenidae</taxon>
        <taxon>Dreissena</taxon>
    </lineage>
</organism>
<dbReference type="Proteomes" id="UP000828390">
    <property type="component" value="Unassembled WGS sequence"/>
</dbReference>
<dbReference type="EMBL" id="JAIWYP010000011">
    <property type="protein sequence ID" value="KAH3735193.1"/>
    <property type="molecule type" value="Genomic_DNA"/>
</dbReference>
<feature type="region of interest" description="Disordered" evidence="1">
    <location>
        <begin position="34"/>
        <end position="76"/>
    </location>
</feature>
<reference evidence="2" key="1">
    <citation type="journal article" date="2019" name="bioRxiv">
        <title>The Genome of the Zebra Mussel, Dreissena polymorpha: A Resource for Invasive Species Research.</title>
        <authorList>
            <person name="McCartney M.A."/>
            <person name="Auch B."/>
            <person name="Kono T."/>
            <person name="Mallez S."/>
            <person name="Zhang Y."/>
            <person name="Obille A."/>
            <person name="Becker A."/>
            <person name="Abrahante J.E."/>
            <person name="Garbe J."/>
            <person name="Badalamenti J.P."/>
            <person name="Herman A."/>
            <person name="Mangelson H."/>
            <person name="Liachko I."/>
            <person name="Sullivan S."/>
            <person name="Sone E.D."/>
            <person name="Koren S."/>
            <person name="Silverstein K.A.T."/>
            <person name="Beckman K.B."/>
            <person name="Gohl D.M."/>
        </authorList>
    </citation>
    <scope>NUCLEOTIDE SEQUENCE</scope>
    <source>
        <strain evidence="2">Duluth1</strain>
        <tissue evidence="2">Whole animal</tissue>
    </source>
</reference>
<dbReference type="AlphaFoldDB" id="A0A9D4CXC2"/>